<dbReference type="Proteomes" id="UP001205965">
    <property type="component" value="Unassembled WGS sequence"/>
</dbReference>
<organism evidence="2 3">
    <name type="scientific">Corynebacterium lemuris</name>
    <dbReference type="NCBI Taxonomy" id="1859292"/>
    <lineage>
        <taxon>Bacteria</taxon>
        <taxon>Bacillati</taxon>
        <taxon>Actinomycetota</taxon>
        <taxon>Actinomycetes</taxon>
        <taxon>Mycobacteriales</taxon>
        <taxon>Corynebacteriaceae</taxon>
        <taxon>Corynebacterium</taxon>
    </lineage>
</organism>
<protein>
    <submittedName>
        <fullName evidence="2">Uncharacterized protein</fullName>
    </submittedName>
</protein>
<name>A0ABT2FX34_9CORY</name>
<keyword evidence="3" id="KW-1185">Reference proteome</keyword>
<sequence length="55" mass="6089">MSVMSNQIRFLIAMVIALSAMEHGAFTTVLLAVVIVITLLVLDLIGDYLSGRRRR</sequence>
<dbReference type="RefSeq" id="WP_259427873.1">
    <property type="nucleotide sequence ID" value="NZ_JANWTC010000006.1"/>
</dbReference>
<reference evidence="2 3" key="1">
    <citation type="submission" date="2022-08" db="EMBL/GenBank/DDBJ databases">
        <title>YIM 101645 draft genome.</title>
        <authorList>
            <person name="Chen X."/>
        </authorList>
    </citation>
    <scope>NUCLEOTIDE SEQUENCE [LARGE SCALE GENOMIC DNA]</scope>
    <source>
        <strain evidence="2 3">YIM 101645</strain>
    </source>
</reference>
<accession>A0ABT2FX34</accession>
<comment type="caution">
    <text evidence="2">The sequence shown here is derived from an EMBL/GenBank/DDBJ whole genome shotgun (WGS) entry which is preliminary data.</text>
</comment>
<dbReference type="EMBL" id="JANWTC010000006">
    <property type="protein sequence ID" value="MCS5479803.1"/>
    <property type="molecule type" value="Genomic_DNA"/>
</dbReference>
<proteinExistence type="predicted"/>
<evidence type="ECO:0000313" key="2">
    <source>
        <dbReference type="EMBL" id="MCS5479803.1"/>
    </source>
</evidence>
<keyword evidence="1" id="KW-1133">Transmembrane helix</keyword>
<evidence type="ECO:0000313" key="3">
    <source>
        <dbReference type="Proteomes" id="UP001205965"/>
    </source>
</evidence>
<keyword evidence="1" id="KW-0472">Membrane</keyword>
<gene>
    <name evidence="2" type="ORF">NYP18_09035</name>
</gene>
<evidence type="ECO:0000256" key="1">
    <source>
        <dbReference type="SAM" id="Phobius"/>
    </source>
</evidence>
<feature type="transmembrane region" description="Helical" evidence="1">
    <location>
        <begin position="29"/>
        <end position="49"/>
    </location>
</feature>
<keyword evidence="1" id="KW-0812">Transmembrane</keyword>